<evidence type="ECO:0000259" key="1">
    <source>
        <dbReference type="PROSITE" id="PS51163"/>
    </source>
</evidence>
<name>A0A3B0W1X9_9ZZZZ</name>
<accession>A0A3B0W1X9</accession>
<evidence type="ECO:0000313" key="2">
    <source>
        <dbReference type="EMBL" id="VAW45262.1"/>
    </source>
</evidence>
<reference evidence="2" key="1">
    <citation type="submission" date="2018-06" db="EMBL/GenBank/DDBJ databases">
        <authorList>
            <person name="Zhirakovskaya E."/>
        </authorList>
    </citation>
    <scope>NUCLEOTIDE SEQUENCE</scope>
</reference>
<dbReference type="Gene3D" id="3.90.870.10">
    <property type="entry name" value="DHBP synthase"/>
    <property type="match status" value="1"/>
</dbReference>
<dbReference type="InterPro" id="IPR017945">
    <property type="entry name" value="DHBP_synth_RibB-like_a/b_dom"/>
</dbReference>
<dbReference type="EMBL" id="UOFC01000049">
    <property type="protein sequence ID" value="VAW45262.1"/>
    <property type="molecule type" value="Genomic_DNA"/>
</dbReference>
<dbReference type="PROSITE" id="PS51163">
    <property type="entry name" value="YRDC"/>
    <property type="match status" value="1"/>
</dbReference>
<gene>
    <name evidence="2" type="ORF">MNBD_GAMMA03-399</name>
</gene>
<feature type="domain" description="YrdC-like" evidence="1">
    <location>
        <begin position="21"/>
        <end position="207"/>
    </location>
</feature>
<dbReference type="PANTHER" id="PTHR42828:SF3">
    <property type="entry name" value="THREONYLCARBAMOYL-AMP SYNTHASE"/>
    <property type="match status" value="1"/>
</dbReference>
<organism evidence="2">
    <name type="scientific">hydrothermal vent metagenome</name>
    <dbReference type="NCBI Taxonomy" id="652676"/>
    <lineage>
        <taxon>unclassified sequences</taxon>
        <taxon>metagenomes</taxon>
        <taxon>ecological metagenomes</taxon>
    </lineage>
</organism>
<dbReference type="InterPro" id="IPR052532">
    <property type="entry name" value="SUA5_domain"/>
</dbReference>
<dbReference type="Pfam" id="PF01300">
    <property type="entry name" value="Sua5_yciO_yrdC"/>
    <property type="match status" value="1"/>
</dbReference>
<dbReference type="AlphaFoldDB" id="A0A3B0W1X9"/>
<proteinExistence type="predicted"/>
<sequence length="211" mass="23580">MNKVLSNPCAYISVHPDNPQKRLLEQVVDILNKGGVIAYPTESGYALGCLLDSKKGVEIIRFIRRLDDKHDFTLMCRDLSNLSEYAKVGNTQFRYLKSYLPGAYTFILPASREVPKRLQSPKRKNIGLRVTPNVVTNALLTFFDKPLITASLILPGEEHPMTDGWSIQEALGHILDGVLDGGYSGFKPTTVIEFTEDEPVLLRQGQGEFLN</sequence>
<dbReference type="GO" id="GO:0003725">
    <property type="term" value="F:double-stranded RNA binding"/>
    <property type="evidence" value="ECO:0007669"/>
    <property type="project" value="InterPro"/>
</dbReference>
<dbReference type="PANTHER" id="PTHR42828">
    <property type="entry name" value="DHBP SYNTHASE RIBB-LIKE ALPHA/BETA DOMAIN-CONTAINING PROTEIN"/>
    <property type="match status" value="1"/>
</dbReference>
<dbReference type="InterPro" id="IPR006070">
    <property type="entry name" value="Sua5-like_dom"/>
</dbReference>
<dbReference type="SUPFAM" id="SSF55821">
    <property type="entry name" value="YrdC/RibB"/>
    <property type="match status" value="1"/>
</dbReference>
<dbReference type="NCBIfam" id="TIGR00057">
    <property type="entry name" value="L-threonylcarbamoyladenylate synthase"/>
    <property type="match status" value="1"/>
</dbReference>
<protein>
    <submittedName>
        <fullName evidence="2">Hypothetical YciO protein, TsaC/YrdC paralog</fullName>
    </submittedName>
</protein>